<dbReference type="Pfam" id="PF01584">
    <property type="entry name" value="CheW"/>
    <property type="match status" value="1"/>
</dbReference>
<dbReference type="GO" id="GO:0006935">
    <property type="term" value="P:chemotaxis"/>
    <property type="evidence" value="ECO:0007669"/>
    <property type="project" value="InterPro"/>
</dbReference>
<feature type="domain" description="CheW-like" evidence="1">
    <location>
        <begin position="35"/>
        <end position="173"/>
    </location>
</feature>
<reference evidence="2 3" key="1">
    <citation type="submission" date="2017-01" db="EMBL/GenBank/DDBJ databases">
        <title>Draft sequence of Acidihalobacter ferrooxidans strain DSM 14175 (strain V8).</title>
        <authorList>
            <person name="Khaleque H.N."/>
            <person name="Ramsay J.P."/>
            <person name="Murphy R.J.T."/>
            <person name="Kaksonen A.H."/>
            <person name="Boxall N.J."/>
            <person name="Watkin E.L.J."/>
        </authorList>
    </citation>
    <scope>NUCLEOTIDE SEQUENCE [LARGE SCALE GENOMIC DNA]</scope>
    <source>
        <strain evidence="2 3">V8</strain>
    </source>
</reference>
<dbReference type="SMART" id="SM00260">
    <property type="entry name" value="CheW"/>
    <property type="match status" value="1"/>
</dbReference>
<dbReference type="InterPro" id="IPR036061">
    <property type="entry name" value="CheW-like_dom_sf"/>
</dbReference>
<dbReference type="RefSeq" id="WP_076837839.1">
    <property type="nucleotide sequence ID" value="NZ_CP019434.1"/>
</dbReference>
<evidence type="ECO:0000313" key="3">
    <source>
        <dbReference type="Proteomes" id="UP000243807"/>
    </source>
</evidence>
<dbReference type="Gene3D" id="2.30.30.40">
    <property type="entry name" value="SH3 Domains"/>
    <property type="match status" value="1"/>
</dbReference>
<evidence type="ECO:0000259" key="1">
    <source>
        <dbReference type="PROSITE" id="PS50851"/>
    </source>
</evidence>
<dbReference type="PANTHER" id="PTHR22617:SF43">
    <property type="entry name" value="PROTEIN PILI"/>
    <property type="match status" value="1"/>
</dbReference>
<dbReference type="KEGG" id="afy:BW247_14900"/>
<proteinExistence type="predicted"/>
<sequence length="178" mass="20001">MPELSQSPFDLLVQIERKCRVAAPGLPAQEEERKQWNGVFFRLRGFDLVVPLEQIVEIVDMPAIATMPGVKPWVIGLANMRGSLLPICDLGRFVFEDDVAAQGRLLVVRLAGFPVGLRVDAVYGMRHFWVDQQAESLPDLPVLLQRYVTSAYHDQDKVWSVFDVHALLSNEAFRDAAA</sequence>
<evidence type="ECO:0000313" key="2">
    <source>
        <dbReference type="EMBL" id="APZ44216.1"/>
    </source>
</evidence>
<dbReference type="Proteomes" id="UP000243807">
    <property type="component" value="Chromosome"/>
</dbReference>
<dbReference type="PANTHER" id="PTHR22617">
    <property type="entry name" value="CHEMOTAXIS SENSOR HISTIDINE KINASE-RELATED"/>
    <property type="match status" value="1"/>
</dbReference>
<dbReference type="InterPro" id="IPR039315">
    <property type="entry name" value="CheW"/>
</dbReference>
<keyword evidence="3" id="KW-1185">Reference proteome</keyword>
<dbReference type="InterPro" id="IPR002545">
    <property type="entry name" value="CheW-lke_dom"/>
</dbReference>
<dbReference type="STRING" id="1765967.BW247_14900"/>
<name>A0A1P8UK53_9GAMM</name>
<dbReference type="GO" id="GO:0007165">
    <property type="term" value="P:signal transduction"/>
    <property type="evidence" value="ECO:0007669"/>
    <property type="project" value="InterPro"/>
</dbReference>
<dbReference type="Gene3D" id="2.40.50.180">
    <property type="entry name" value="CheA-289, Domain 4"/>
    <property type="match status" value="1"/>
</dbReference>
<dbReference type="GO" id="GO:0005829">
    <property type="term" value="C:cytosol"/>
    <property type="evidence" value="ECO:0007669"/>
    <property type="project" value="TreeGrafter"/>
</dbReference>
<gene>
    <name evidence="2" type="ORF">BW247_14900</name>
</gene>
<dbReference type="EMBL" id="CP019434">
    <property type="protein sequence ID" value="APZ44216.1"/>
    <property type="molecule type" value="Genomic_DNA"/>
</dbReference>
<dbReference type="PROSITE" id="PS50851">
    <property type="entry name" value="CHEW"/>
    <property type="match status" value="1"/>
</dbReference>
<dbReference type="AlphaFoldDB" id="A0A1P8UK53"/>
<protein>
    <recommendedName>
        <fullName evidence="1">CheW-like domain-containing protein</fullName>
    </recommendedName>
</protein>
<accession>A0A1P8UK53</accession>
<organism evidence="2 3">
    <name type="scientific">Acidihalobacter ferrooxydans</name>
    <dbReference type="NCBI Taxonomy" id="1765967"/>
    <lineage>
        <taxon>Bacteria</taxon>
        <taxon>Pseudomonadati</taxon>
        <taxon>Pseudomonadota</taxon>
        <taxon>Gammaproteobacteria</taxon>
        <taxon>Chromatiales</taxon>
        <taxon>Ectothiorhodospiraceae</taxon>
        <taxon>Acidihalobacter</taxon>
    </lineage>
</organism>
<dbReference type="SUPFAM" id="SSF50341">
    <property type="entry name" value="CheW-like"/>
    <property type="match status" value="1"/>
</dbReference>